<dbReference type="GO" id="GO:0008360">
    <property type="term" value="P:regulation of cell shape"/>
    <property type="evidence" value="ECO:0007669"/>
    <property type="project" value="UniProtKB-KW"/>
</dbReference>
<keyword evidence="2" id="KW-0808">Transferase</keyword>
<dbReference type="NCBIfam" id="TIGR03019">
    <property type="entry name" value="pepcterm_femAB"/>
    <property type="match status" value="1"/>
</dbReference>
<dbReference type="PROSITE" id="PS51191">
    <property type="entry name" value="FEMABX"/>
    <property type="match status" value="1"/>
</dbReference>
<dbReference type="OrthoDB" id="9773932at2"/>
<keyword evidence="4" id="KW-0573">Peptidoglycan synthesis</keyword>
<keyword evidence="3" id="KW-0133">Cell shape</keyword>
<dbReference type="EMBL" id="LT828648">
    <property type="protein sequence ID" value="SLM50202.1"/>
    <property type="molecule type" value="Genomic_DNA"/>
</dbReference>
<sequence length="344" mass="39099">MNVITLNTATDAALWDAFVLSRPEASGYHTLAWREVVTRVFGHPTFYLMAKDGQDMVRGVLPLVLTKSPLFGSFLTSLAFFNYGGILAEDRMATEKLLARAGDLARELGAGHIELRQTAPLETDWPVGQHKVSMRLALPSDPEALFKAYPSKLRSQIRRGQKEGMEVRIGAEELLNDYYSVFSRCMRDLGTPVYAKGFFRAIVDAFPKETRLFVVSLQQQPLAAGLVYGFRRVLEIPWAASDKRYGRLAPNMLLYHAVLEYACREGFTEFDFGRSSVDSGTYRFKQQWGAQPRPLYWYYWLSQGREMPRLSPDNPKFKVAISLWQRLPLFAANLLGPHIVKYLP</sequence>
<keyword evidence="9" id="KW-1185">Reference proteome</keyword>
<protein>
    <recommendedName>
        <fullName evidence="7">BioF2-like acetyltransferase domain-containing protein</fullName>
    </recommendedName>
</protein>
<gene>
    <name evidence="8" type="ORF">NSJP_4035</name>
</gene>
<dbReference type="STRING" id="1325564.NSJP_4035"/>
<dbReference type="Gene3D" id="3.40.630.30">
    <property type="match status" value="2"/>
</dbReference>
<dbReference type="AlphaFoldDB" id="A0A1W1IB30"/>
<dbReference type="PANTHER" id="PTHR36174:SF1">
    <property type="entry name" value="LIPID II:GLYCINE GLYCYLTRANSFERASE"/>
    <property type="match status" value="1"/>
</dbReference>
<evidence type="ECO:0000313" key="8">
    <source>
        <dbReference type="EMBL" id="SLM50202.1"/>
    </source>
</evidence>
<reference evidence="8 9" key="1">
    <citation type="submission" date="2017-03" db="EMBL/GenBank/DDBJ databases">
        <authorList>
            <person name="Afonso C.L."/>
            <person name="Miller P.J."/>
            <person name="Scott M.A."/>
            <person name="Spackman E."/>
            <person name="Goraichik I."/>
            <person name="Dimitrov K.M."/>
            <person name="Suarez D.L."/>
            <person name="Swayne D.E."/>
        </authorList>
    </citation>
    <scope>NUCLEOTIDE SEQUENCE [LARGE SCALE GENOMIC DNA]</scope>
    <source>
        <strain evidence="8">Genome sequencing of Nitrospira japonica strain NJ11</strain>
    </source>
</reference>
<evidence type="ECO:0000259" key="7">
    <source>
        <dbReference type="Pfam" id="PF13480"/>
    </source>
</evidence>
<proteinExistence type="inferred from homology"/>
<evidence type="ECO:0000256" key="5">
    <source>
        <dbReference type="ARBA" id="ARBA00023315"/>
    </source>
</evidence>
<dbReference type="InterPro" id="IPR038740">
    <property type="entry name" value="BioF2-like_GNAT_dom"/>
</dbReference>
<evidence type="ECO:0000256" key="2">
    <source>
        <dbReference type="ARBA" id="ARBA00022679"/>
    </source>
</evidence>
<dbReference type="InterPro" id="IPR017469">
    <property type="entry name" value="PEP-CTERM_FemAB-rel"/>
</dbReference>
<dbReference type="KEGG" id="nja:NSJP_4035"/>
<keyword evidence="6" id="KW-0961">Cell wall biogenesis/degradation</keyword>
<evidence type="ECO:0000256" key="1">
    <source>
        <dbReference type="ARBA" id="ARBA00009943"/>
    </source>
</evidence>
<dbReference type="Proteomes" id="UP000192042">
    <property type="component" value="Chromosome I"/>
</dbReference>
<evidence type="ECO:0000256" key="4">
    <source>
        <dbReference type="ARBA" id="ARBA00022984"/>
    </source>
</evidence>
<accession>A0A1W1IB30</accession>
<feature type="domain" description="BioF2-like acetyltransferase" evidence="7">
    <location>
        <begin position="152"/>
        <end position="285"/>
    </location>
</feature>
<dbReference type="SUPFAM" id="SSF55729">
    <property type="entry name" value="Acyl-CoA N-acyltransferases (Nat)"/>
    <property type="match status" value="2"/>
</dbReference>
<dbReference type="RefSeq" id="WP_080888330.1">
    <property type="nucleotide sequence ID" value="NZ_LT828648.1"/>
</dbReference>
<comment type="similarity">
    <text evidence="1">Belongs to the FemABX family.</text>
</comment>
<dbReference type="InterPro" id="IPR016181">
    <property type="entry name" value="Acyl_CoA_acyltransferase"/>
</dbReference>
<evidence type="ECO:0000256" key="3">
    <source>
        <dbReference type="ARBA" id="ARBA00022960"/>
    </source>
</evidence>
<dbReference type="GO" id="GO:0009252">
    <property type="term" value="P:peptidoglycan biosynthetic process"/>
    <property type="evidence" value="ECO:0007669"/>
    <property type="project" value="UniProtKB-KW"/>
</dbReference>
<name>A0A1W1IB30_9BACT</name>
<organism evidence="8 9">
    <name type="scientific">Nitrospira japonica</name>
    <dbReference type="NCBI Taxonomy" id="1325564"/>
    <lineage>
        <taxon>Bacteria</taxon>
        <taxon>Pseudomonadati</taxon>
        <taxon>Nitrospirota</taxon>
        <taxon>Nitrospiria</taxon>
        <taxon>Nitrospirales</taxon>
        <taxon>Nitrospiraceae</taxon>
        <taxon>Nitrospira</taxon>
    </lineage>
</organism>
<dbReference type="Pfam" id="PF13480">
    <property type="entry name" value="Acetyltransf_6"/>
    <property type="match status" value="1"/>
</dbReference>
<dbReference type="InterPro" id="IPR003447">
    <property type="entry name" value="FEMABX"/>
</dbReference>
<dbReference type="GO" id="GO:0016755">
    <property type="term" value="F:aminoacyltransferase activity"/>
    <property type="evidence" value="ECO:0007669"/>
    <property type="project" value="InterPro"/>
</dbReference>
<dbReference type="GO" id="GO:0071555">
    <property type="term" value="P:cell wall organization"/>
    <property type="evidence" value="ECO:0007669"/>
    <property type="project" value="UniProtKB-KW"/>
</dbReference>
<keyword evidence="5" id="KW-0012">Acyltransferase</keyword>
<dbReference type="InterPro" id="IPR050644">
    <property type="entry name" value="PG_Glycine_Bridge_Synth"/>
</dbReference>
<evidence type="ECO:0000256" key="6">
    <source>
        <dbReference type="ARBA" id="ARBA00023316"/>
    </source>
</evidence>
<dbReference type="PANTHER" id="PTHR36174">
    <property type="entry name" value="LIPID II:GLYCINE GLYCYLTRANSFERASE"/>
    <property type="match status" value="1"/>
</dbReference>
<evidence type="ECO:0000313" key="9">
    <source>
        <dbReference type="Proteomes" id="UP000192042"/>
    </source>
</evidence>